<dbReference type="Proteomes" id="UP000676649">
    <property type="component" value="Chromosome"/>
</dbReference>
<evidence type="ECO:0000313" key="3">
    <source>
        <dbReference type="EMBL" id="QWF70485.1"/>
    </source>
</evidence>
<reference evidence="1" key="1">
    <citation type="submission" date="2021-04" db="EMBL/GenBank/DDBJ databases">
        <title>Draft genome sequence data of methanotrophic Methylovulum sp. strain S1L and Methylomonas sp. strain S2AM isolated from boreal lake water columns.</title>
        <authorList>
            <person name="Rissanen A.J."/>
            <person name="Mangayil R."/>
            <person name="Svenning M.M."/>
            <person name="Khanongnuch R."/>
        </authorList>
    </citation>
    <scope>NUCLEOTIDE SEQUENCE</scope>
    <source>
        <strain evidence="1">S2AM</strain>
    </source>
</reference>
<protein>
    <recommendedName>
        <fullName evidence="7">Transposase</fullName>
    </recommendedName>
</protein>
<name>A0A975MKG8_9GAMM</name>
<evidence type="ECO:0000313" key="2">
    <source>
        <dbReference type="EMBL" id="QWF69611.1"/>
    </source>
</evidence>
<dbReference type="NCBIfam" id="NF047593">
    <property type="entry name" value="IS66_ISAeme5_TnpA"/>
    <property type="match status" value="1"/>
</dbReference>
<sequence length="110" mass="12542">MASIENKTGHDFWQRHVAQWQASGLSQVNYCRQQALHTHQLSYWKRKFLIDCEPVDTERKATGFTRVQVAAPIAMPSSPSLSLCFRDGTQLIGISQNNMALIQQLIEVLR</sequence>
<dbReference type="KEGG" id="mpad:KEF85_09475"/>
<dbReference type="RefSeq" id="WP_215579397.1">
    <property type="nucleotide sequence ID" value="NZ_CP073754.1"/>
</dbReference>
<dbReference type="KEGG" id="mpad:KEF85_08620"/>
<dbReference type="KEGG" id="mpad:KEF85_05020"/>
<evidence type="ECO:0000313" key="6">
    <source>
        <dbReference type="Proteomes" id="UP000676649"/>
    </source>
</evidence>
<dbReference type="EMBL" id="CP073754">
    <property type="protein sequence ID" value="QWF71833.1"/>
    <property type="molecule type" value="Genomic_DNA"/>
</dbReference>
<dbReference type="AlphaFoldDB" id="A0A975MKG8"/>
<dbReference type="EMBL" id="CP073754">
    <property type="protein sequence ID" value="QWF69611.1"/>
    <property type="molecule type" value="Genomic_DNA"/>
</dbReference>
<accession>A0A975MKG8</accession>
<evidence type="ECO:0000313" key="1">
    <source>
        <dbReference type="EMBL" id="QWF69447.1"/>
    </source>
</evidence>
<evidence type="ECO:0000313" key="4">
    <source>
        <dbReference type="EMBL" id="QWF71833.1"/>
    </source>
</evidence>
<evidence type="ECO:0008006" key="7">
    <source>
        <dbReference type="Google" id="ProtNLM"/>
    </source>
</evidence>
<keyword evidence="6" id="KW-1185">Reference proteome</keyword>
<gene>
    <name evidence="4" type="ORF">KEF85_05020</name>
    <name evidence="5" type="ORF">KEF85_06935</name>
    <name evidence="1" type="ORF">KEF85_08620</name>
    <name evidence="2" type="ORF">KEF85_09475</name>
    <name evidence="3" type="ORF">KEF85_14270</name>
</gene>
<proteinExistence type="predicted"/>
<dbReference type="KEGG" id="mpad:KEF85_06935"/>
<dbReference type="EMBL" id="CP073754">
    <property type="protein sequence ID" value="QWF69447.1"/>
    <property type="molecule type" value="Genomic_DNA"/>
</dbReference>
<dbReference type="EMBL" id="CP073754">
    <property type="protein sequence ID" value="QWF70485.1"/>
    <property type="molecule type" value="Genomic_DNA"/>
</dbReference>
<evidence type="ECO:0000313" key="5">
    <source>
        <dbReference type="EMBL" id="QWF72178.1"/>
    </source>
</evidence>
<dbReference type="KEGG" id="mpad:KEF85_14270"/>
<dbReference type="EMBL" id="CP073754">
    <property type="protein sequence ID" value="QWF72178.1"/>
    <property type="molecule type" value="Genomic_DNA"/>
</dbReference>
<organism evidence="1 6">
    <name type="scientific">Methylomonas paludis</name>
    <dbReference type="NCBI Taxonomy" id="1173101"/>
    <lineage>
        <taxon>Bacteria</taxon>
        <taxon>Pseudomonadati</taxon>
        <taxon>Pseudomonadota</taxon>
        <taxon>Gammaproteobacteria</taxon>
        <taxon>Methylococcales</taxon>
        <taxon>Methylococcaceae</taxon>
        <taxon>Methylomonas</taxon>
    </lineage>
</organism>